<dbReference type="EMBL" id="JACRTD010000004">
    <property type="protein sequence ID" value="MBC8585337.1"/>
    <property type="molecule type" value="Genomic_DNA"/>
</dbReference>
<dbReference type="AlphaFoldDB" id="A0A926ERK9"/>
<evidence type="ECO:0000313" key="1">
    <source>
        <dbReference type="EMBL" id="MBC8585337.1"/>
    </source>
</evidence>
<accession>A0A926ERK9</accession>
<protein>
    <submittedName>
        <fullName evidence="1">Uncharacterized protein</fullName>
    </submittedName>
</protein>
<name>A0A926ERK9_9FIRM</name>
<dbReference type="RefSeq" id="WP_262395120.1">
    <property type="nucleotide sequence ID" value="NZ_JACRTD010000004.1"/>
</dbReference>
<evidence type="ECO:0000313" key="2">
    <source>
        <dbReference type="Proteomes" id="UP000623678"/>
    </source>
</evidence>
<proteinExistence type="predicted"/>
<dbReference type="Proteomes" id="UP000623678">
    <property type="component" value="Unassembled WGS sequence"/>
</dbReference>
<comment type="caution">
    <text evidence="1">The sequence shown here is derived from an EMBL/GenBank/DDBJ whole genome shotgun (WGS) entry which is preliminary data.</text>
</comment>
<reference evidence="1" key="1">
    <citation type="submission" date="2020-08" db="EMBL/GenBank/DDBJ databases">
        <title>Genome public.</title>
        <authorList>
            <person name="Liu C."/>
            <person name="Sun Q."/>
        </authorList>
    </citation>
    <scope>NUCLEOTIDE SEQUENCE</scope>
    <source>
        <strain evidence="1">NSJ-64</strain>
    </source>
</reference>
<gene>
    <name evidence="1" type="ORF">H8705_07045</name>
</gene>
<organism evidence="1 2">
    <name type="scientific">Youxingia wuxianensis</name>
    <dbReference type="NCBI Taxonomy" id="2763678"/>
    <lineage>
        <taxon>Bacteria</taxon>
        <taxon>Bacillati</taxon>
        <taxon>Bacillota</taxon>
        <taxon>Clostridia</taxon>
        <taxon>Eubacteriales</taxon>
        <taxon>Oscillospiraceae</taxon>
        <taxon>Youxingia</taxon>
    </lineage>
</organism>
<sequence length="155" mass="17229">MALLSRMAKLGIYRLSDSSHVYKETLSYQAALDEADHFIQATLGKLFLQYAEKKQLLEYLSYAGIYLPENCLEERLRKVALFLHSEDAQHCSPAALEKFLSLLGAQVTITENMAARSISVSVQSYSDFCPDQTRLLGYLARLVPAGMAVTVSESA</sequence>
<keyword evidence="2" id="KW-1185">Reference proteome</keyword>